<feature type="signal peptide" evidence="1">
    <location>
        <begin position="1"/>
        <end position="25"/>
    </location>
</feature>
<comment type="caution">
    <text evidence="2">The sequence shown here is derived from an EMBL/GenBank/DDBJ whole genome shotgun (WGS) entry which is preliminary data.</text>
</comment>
<proteinExistence type="predicted"/>
<name>A0A9Q0BR80_9MUSC</name>
<protein>
    <recommendedName>
        <fullName evidence="4">TNFR-Cys domain-containing protein</fullName>
    </recommendedName>
</protein>
<dbReference type="Proteomes" id="UP001059596">
    <property type="component" value="Unassembled WGS sequence"/>
</dbReference>
<sequence>MSPNRLGLPLSLVLLLAFLVSSTRGTCNVCNAVNNLTCYSPTEMQACQNTSSGSQADCQSCNQCDASQTFACTGTQSFALCLGTNTVQDSVGTCASGYVCNTNETQICGLPASGVSDGDLFVCCCHSHQNDEPPHQHHQHHHSSTTFHQFRIRILCGGLLGA</sequence>
<reference evidence="2" key="1">
    <citation type="journal article" date="2023" name="Genome Biol. Evol.">
        <title>Long-read-based Genome Assembly of Drosophila gunungcola Reveals Fewer Chemosensory Genes in Flower-breeding Species.</title>
        <authorList>
            <person name="Negi A."/>
            <person name="Liao B.Y."/>
            <person name="Yeh S.D."/>
        </authorList>
    </citation>
    <scope>NUCLEOTIDE SEQUENCE</scope>
    <source>
        <strain evidence="2">Sukarami</strain>
    </source>
</reference>
<keyword evidence="3" id="KW-1185">Reference proteome</keyword>
<evidence type="ECO:0000256" key="1">
    <source>
        <dbReference type="SAM" id="SignalP"/>
    </source>
</evidence>
<accession>A0A9Q0BR80</accession>
<dbReference type="AlphaFoldDB" id="A0A9Q0BR80"/>
<feature type="chain" id="PRO_5040442190" description="TNFR-Cys domain-containing protein" evidence="1">
    <location>
        <begin position="26"/>
        <end position="162"/>
    </location>
</feature>
<evidence type="ECO:0000313" key="3">
    <source>
        <dbReference type="Proteomes" id="UP001059596"/>
    </source>
</evidence>
<keyword evidence="1" id="KW-0732">Signal</keyword>
<organism evidence="2 3">
    <name type="scientific">Drosophila gunungcola</name>
    <name type="common">fruit fly</name>
    <dbReference type="NCBI Taxonomy" id="103775"/>
    <lineage>
        <taxon>Eukaryota</taxon>
        <taxon>Metazoa</taxon>
        <taxon>Ecdysozoa</taxon>
        <taxon>Arthropoda</taxon>
        <taxon>Hexapoda</taxon>
        <taxon>Insecta</taxon>
        <taxon>Pterygota</taxon>
        <taxon>Neoptera</taxon>
        <taxon>Endopterygota</taxon>
        <taxon>Diptera</taxon>
        <taxon>Brachycera</taxon>
        <taxon>Muscomorpha</taxon>
        <taxon>Ephydroidea</taxon>
        <taxon>Drosophilidae</taxon>
        <taxon>Drosophila</taxon>
        <taxon>Sophophora</taxon>
    </lineage>
</organism>
<evidence type="ECO:0000313" key="2">
    <source>
        <dbReference type="EMBL" id="KAI8040925.1"/>
    </source>
</evidence>
<gene>
    <name evidence="2" type="ORF">M5D96_006868</name>
</gene>
<dbReference type="EMBL" id="JAMKOV010000004">
    <property type="protein sequence ID" value="KAI8040925.1"/>
    <property type="molecule type" value="Genomic_DNA"/>
</dbReference>
<evidence type="ECO:0008006" key="4">
    <source>
        <dbReference type="Google" id="ProtNLM"/>
    </source>
</evidence>